<dbReference type="Pfam" id="PF07690">
    <property type="entry name" value="MFS_1"/>
    <property type="match status" value="1"/>
</dbReference>
<dbReference type="OrthoDB" id="9775268at2"/>
<keyword evidence="6 7" id="KW-0472">Membrane</keyword>
<evidence type="ECO:0000313" key="9">
    <source>
        <dbReference type="Proteomes" id="UP000008204"/>
    </source>
</evidence>
<feature type="transmembrane region" description="Helical" evidence="7">
    <location>
        <begin position="254"/>
        <end position="276"/>
    </location>
</feature>
<sequence length="434" mass="47030">MLTFLIIWTGQLASLIGSEMTNFAVTIWAWEITEQATPLSLILFFSQIPRLIASLLGGSVIDRCNRKVLLMLGDGVAGLSTIAILILFLTDHLAIWHLYLTGAINGFFSHFQTLTLSASLSLIVPKKHYTRVSAMNGVQEGVAYIIAPMSAGLLYSQIGLSGVLGLDLVTFIVAIASIFFVHIPQPQPKPDNQGIKKQFYQDITFGFHYLHERPTLLIILGFFIVYLLILNSNTAILSPMILARSGGDETVLGVIQMAFGVGGLFGATVISIWGGTKRQIHEFLGGMALQLGFLMLLGLIKYPLLWIAIAWFGGFFSLFPSSAYQAIWLSKVDPAVQGRVFATRSLIIQIALPFAIATSGPLADHIFAPAMKQGAPLANLLGGIFGTGIGAGMALQCSLLSAIGVLISLFAYRVHRLQHLDTYLPDYDLKSLGS</sequence>
<comment type="subcellular location">
    <subcellularLocation>
        <location evidence="1">Cell membrane</location>
        <topology evidence="1">Multi-pass membrane protein</topology>
    </subcellularLocation>
</comment>
<accession>B7JWF8</accession>
<feature type="transmembrane region" description="Helical" evidence="7">
    <location>
        <begin position="96"/>
        <end position="120"/>
    </location>
</feature>
<proteinExistence type="predicted"/>
<evidence type="ECO:0000256" key="7">
    <source>
        <dbReference type="SAM" id="Phobius"/>
    </source>
</evidence>
<dbReference type="HOGENOM" id="CLU_034180_16_0_3"/>
<reference evidence="9" key="1">
    <citation type="journal article" date="2011" name="MBio">
        <title>Novel metabolic attributes of the genus Cyanothece, comprising a group of unicellular nitrogen-fixing Cyanobacteria.</title>
        <authorList>
            <person name="Bandyopadhyay A."/>
            <person name="Elvitigala T."/>
            <person name="Welsh E."/>
            <person name="Stockel J."/>
            <person name="Liberton M."/>
            <person name="Min H."/>
            <person name="Sherman L.A."/>
            <person name="Pakrasi H.B."/>
        </authorList>
    </citation>
    <scope>NUCLEOTIDE SEQUENCE [LARGE SCALE GENOMIC DNA]</scope>
    <source>
        <strain evidence="9">PCC 8801</strain>
    </source>
</reference>
<keyword evidence="9" id="KW-1185">Reference proteome</keyword>
<evidence type="ECO:0000256" key="1">
    <source>
        <dbReference type="ARBA" id="ARBA00004651"/>
    </source>
</evidence>
<dbReference type="PANTHER" id="PTHR43266">
    <property type="entry name" value="MACROLIDE-EFFLUX PROTEIN"/>
    <property type="match status" value="1"/>
</dbReference>
<dbReference type="CDD" id="cd06173">
    <property type="entry name" value="MFS_MefA_like"/>
    <property type="match status" value="1"/>
</dbReference>
<evidence type="ECO:0000256" key="3">
    <source>
        <dbReference type="ARBA" id="ARBA00022475"/>
    </source>
</evidence>
<feature type="transmembrane region" description="Helical" evidence="7">
    <location>
        <begin position="216"/>
        <end position="242"/>
    </location>
</feature>
<keyword evidence="4 7" id="KW-0812">Transmembrane</keyword>
<dbReference type="KEGG" id="cyp:PCC8801_3019"/>
<dbReference type="eggNOG" id="COG2814">
    <property type="taxonomic scope" value="Bacteria"/>
</dbReference>
<dbReference type="EMBL" id="CP001287">
    <property type="protein sequence ID" value="ACK67003.1"/>
    <property type="molecule type" value="Genomic_DNA"/>
</dbReference>
<feature type="transmembrane region" description="Helical" evidence="7">
    <location>
        <begin position="39"/>
        <end position="61"/>
    </location>
</feature>
<keyword evidence="3" id="KW-1003">Cell membrane</keyword>
<keyword evidence="2" id="KW-0813">Transport</keyword>
<feature type="transmembrane region" description="Helical" evidence="7">
    <location>
        <begin position="341"/>
        <end position="363"/>
    </location>
</feature>
<feature type="transmembrane region" description="Helical" evidence="7">
    <location>
        <begin position="164"/>
        <end position="183"/>
    </location>
</feature>
<organism evidence="8 9">
    <name type="scientific">Rippkaea orientalis (strain PCC 8801 / RF-1)</name>
    <name type="common">Cyanothece sp. (strain PCC 8801)</name>
    <dbReference type="NCBI Taxonomy" id="41431"/>
    <lineage>
        <taxon>Bacteria</taxon>
        <taxon>Bacillati</taxon>
        <taxon>Cyanobacteriota</taxon>
        <taxon>Cyanophyceae</taxon>
        <taxon>Oscillatoriophycideae</taxon>
        <taxon>Chroococcales</taxon>
        <taxon>Aphanothecaceae</taxon>
        <taxon>Rippkaea</taxon>
        <taxon>Rippkaea orientalis</taxon>
    </lineage>
</organism>
<dbReference type="InterPro" id="IPR036259">
    <property type="entry name" value="MFS_trans_sf"/>
</dbReference>
<dbReference type="PANTHER" id="PTHR43266:SF2">
    <property type="entry name" value="MAJOR FACILITATOR SUPERFAMILY (MFS) PROFILE DOMAIN-CONTAINING PROTEIN"/>
    <property type="match status" value="1"/>
</dbReference>
<dbReference type="RefSeq" id="WP_012596265.1">
    <property type="nucleotide sequence ID" value="NC_011726.1"/>
</dbReference>
<dbReference type="InterPro" id="IPR011701">
    <property type="entry name" value="MFS"/>
</dbReference>
<gene>
    <name evidence="8" type="ordered locus">PCC8801_3019</name>
</gene>
<evidence type="ECO:0000256" key="5">
    <source>
        <dbReference type="ARBA" id="ARBA00022989"/>
    </source>
</evidence>
<evidence type="ECO:0000256" key="4">
    <source>
        <dbReference type="ARBA" id="ARBA00022692"/>
    </source>
</evidence>
<dbReference type="Proteomes" id="UP000008204">
    <property type="component" value="Chromosome"/>
</dbReference>
<protein>
    <submittedName>
        <fullName evidence="8">Major facilitator superfamily MFS_1</fullName>
    </submittedName>
</protein>
<evidence type="ECO:0000313" key="8">
    <source>
        <dbReference type="EMBL" id="ACK67003.1"/>
    </source>
</evidence>
<dbReference type="STRING" id="41431.PCC8801_3019"/>
<evidence type="ECO:0000256" key="6">
    <source>
        <dbReference type="ARBA" id="ARBA00023136"/>
    </source>
</evidence>
<keyword evidence="5 7" id="KW-1133">Transmembrane helix</keyword>
<evidence type="ECO:0000256" key="2">
    <source>
        <dbReference type="ARBA" id="ARBA00022448"/>
    </source>
</evidence>
<dbReference type="SUPFAM" id="SSF103473">
    <property type="entry name" value="MFS general substrate transporter"/>
    <property type="match status" value="1"/>
</dbReference>
<dbReference type="AlphaFoldDB" id="B7JWF8"/>
<dbReference type="Gene3D" id="1.20.1250.20">
    <property type="entry name" value="MFS general substrate transporter like domains"/>
    <property type="match status" value="1"/>
</dbReference>
<feature type="transmembrane region" description="Helical" evidence="7">
    <location>
        <begin position="383"/>
        <end position="412"/>
    </location>
</feature>
<name>B7JWF8_RIPO1</name>
<feature type="transmembrane region" description="Helical" evidence="7">
    <location>
        <begin position="68"/>
        <end position="90"/>
    </location>
</feature>
<dbReference type="GO" id="GO:0022857">
    <property type="term" value="F:transmembrane transporter activity"/>
    <property type="evidence" value="ECO:0007669"/>
    <property type="project" value="InterPro"/>
</dbReference>
<dbReference type="GO" id="GO:0005886">
    <property type="term" value="C:plasma membrane"/>
    <property type="evidence" value="ECO:0007669"/>
    <property type="project" value="UniProtKB-SubCell"/>
</dbReference>